<dbReference type="AlphaFoldDB" id="A0A1E3Q6M1"/>
<dbReference type="InterPro" id="IPR017927">
    <property type="entry name" value="FAD-bd_FR_type"/>
</dbReference>
<dbReference type="PANTHER" id="PTHR32361:SF9">
    <property type="entry name" value="FERRIC REDUCTASE TRANSMEMBRANE COMPONENT 3-RELATED"/>
    <property type="match status" value="1"/>
</dbReference>
<keyword evidence="5" id="KW-1003">Cell membrane</keyword>
<dbReference type="EMBL" id="KV454294">
    <property type="protein sequence ID" value="ODQ73333.1"/>
    <property type="molecule type" value="Genomic_DNA"/>
</dbReference>
<evidence type="ECO:0000256" key="6">
    <source>
        <dbReference type="ARBA" id="ARBA00022630"/>
    </source>
</evidence>
<dbReference type="InterPro" id="IPR013112">
    <property type="entry name" value="FAD-bd_8"/>
</dbReference>
<organism evidence="18 19">
    <name type="scientific">Lipomyces starkeyi NRRL Y-11557</name>
    <dbReference type="NCBI Taxonomy" id="675824"/>
    <lineage>
        <taxon>Eukaryota</taxon>
        <taxon>Fungi</taxon>
        <taxon>Dikarya</taxon>
        <taxon>Ascomycota</taxon>
        <taxon>Saccharomycotina</taxon>
        <taxon>Lipomycetes</taxon>
        <taxon>Lipomycetales</taxon>
        <taxon>Lipomycetaceae</taxon>
        <taxon>Lipomyces</taxon>
    </lineage>
</organism>
<evidence type="ECO:0000256" key="2">
    <source>
        <dbReference type="ARBA" id="ARBA00006278"/>
    </source>
</evidence>
<evidence type="ECO:0000256" key="13">
    <source>
        <dbReference type="ARBA" id="ARBA00023136"/>
    </source>
</evidence>
<keyword evidence="9" id="KW-0249">Electron transport</keyword>
<evidence type="ECO:0000259" key="17">
    <source>
        <dbReference type="PROSITE" id="PS51384"/>
    </source>
</evidence>
<dbReference type="Pfam" id="PF08022">
    <property type="entry name" value="FAD_binding_8"/>
    <property type="match status" value="1"/>
</dbReference>
<gene>
    <name evidence="18" type="ORF">LIPSTDRAFT_117871</name>
</gene>
<dbReference type="Proteomes" id="UP000094385">
    <property type="component" value="Unassembled WGS sequence"/>
</dbReference>
<name>A0A1E3Q6M1_LIPST</name>
<evidence type="ECO:0000256" key="5">
    <source>
        <dbReference type="ARBA" id="ARBA00022475"/>
    </source>
</evidence>
<keyword evidence="7 16" id="KW-0812">Transmembrane</keyword>
<evidence type="ECO:0000256" key="12">
    <source>
        <dbReference type="ARBA" id="ARBA00023065"/>
    </source>
</evidence>
<keyword evidence="14" id="KW-0325">Glycoprotein</keyword>
<dbReference type="EC" id="1.16.1.9" evidence="3"/>
<comment type="subcellular location">
    <subcellularLocation>
        <location evidence="1">Cell membrane</location>
        <topology evidence="1">Multi-pass membrane protein</topology>
    </subcellularLocation>
</comment>
<protein>
    <recommendedName>
        <fullName evidence="3">ferric-chelate reductase (NADPH)</fullName>
        <ecNumber evidence="3">1.16.1.9</ecNumber>
    </recommendedName>
</protein>
<dbReference type="InterPro" id="IPR013121">
    <property type="entry name" value="Fe_red_NAD-bd_6"/>
</dbReference>
<keyword evidence="4" id="KW-0813">Transport</keyword>
<comment type="similarity">
    <text evidence="2">Belongs to the ferric reductase (FRE) family.</text>
</comment>
<feature type="transmembrane region" description="Helical" evidence="16">
    <location>
        <begin position="133"/>
        <end position="151"/>
    </location>
</feature>
<dbReference type="SFLD" id="SFLDS00052">
    <property type="entry name" value="Ferric_Reductase_Domain"/>
    <property type="match status" value="1"/>
</dbReference>
<dbReference type="Pfam" id="PF08030">
    <property type="entry name" value="NAD_binding_6"/>
    <property type="match status" value="1"/>
</dbReference>
<dbReference type="SFLD" id="SFLDG01168">
    <property type="entry name" value="Ferric_reductase_subgroup_(FRE"/>
    <property type="match status" value="1"/>
</dbReference>
<dbReference type="GO" id="GO:0006879">
    <property type="term" value="P:intracellular iron ion homeostasis"/>
    <property type="evidence" value="ECO:0007669"/>
    <property type="project" value="TreeGrafter"/>
</dbReference>
<keyword evidence="6" id="KW-0285">Flavoprotein</keyword>
<keyword evidence="10 16" id="KW-1133">Transmembrane helix</keyword>
<dbReference type="SUPFAM" id="SSF52343">
    <property type="entry name" value="Ferredoxin reductase-like, C-terminal NADP-linked domain"/>
    <property type="match status" value="1"/>
</dbReference>
<evidence type="ECO:0000256" key="7">
    <source>
        <dbReference type="ARBA" id="ARBA00022692"/>
    </source>
</evidence>
<evidence type="ECO:0000256" key="4">
    <source>
        <dbReference type="ARBA" id="ARBA00022448"/>
    </source>
</evidence>
<evidence type="ECO:0000256" key="10">
    <source>
        <dbReference type="ARBA" id="ARBA00022989"/>
    </source>
</evidence>
<dbReference type="InterPro" id="IPR039261">
    <property type="entry name" value="FNR_nucleotide-bd"/>
</dbReference>
<feature type="transmembrane region" description="Helical" evidence="16">
    <location>
        <begin position="236"/>
        <end position="258"/>
    </location>
</feature>
<evidence type="ECO:0000256" key="11">
    <source>
        <dbReference type="ARBA" id="ARBA00023002"/>
    </source>
</evidence>
<keyword evidence="13 16" id="KW-0472">Membrane</keyword>
<dbReference type="GO" id="GO:0052851">
    <property type="term" value="F:ferric-chelate reductase (NADPH) activity"/>
    <property type="evidence" value="ECO:0007669"/>
    <property type="project" value="UniProtKB-EC"/>
</dbReference>
<dbReference type="SUPFAM" id="SSF63380">
    <property type="entry name" value="Riboflavin synthase domain-like"/>
    <property type="match status" value="1"/>
</dbReference>
<proteinExistence type="inferred from homology"/>
<feature type="transmembrane region" description="Helical" evidence="16">
    <location>
        <begin position="211"/>
        <end position="229"/>
    </location>
</feature>
<feature type="transmembrane region" description="Helical" evidence="16">
    <location>
        <begin position="27"/>
        <end position="52"/>
    </location>
</feature>
<dbReference type="PANTHER" id="PTHR32361">
    <property type="entry name" value="FERRIC/CUPRIC REDUCTASE TRANSMEMBRANE COMPONENT"/>
    <property type="match status" value="1"/>
</dbReference>
<evidence type="ECO:0000313" key="19">
    <source>
        <dbReference type="Proteomes" id="UP000094385"/>
    </source>
</evidence>
<evidence type="ECO:0000256" key="1">
    <source>
        <dbReference type="ARBA" id="ARBA00004651"/>
    </source>
</evidence>
<sequence>MSSYGLDVDVGNFDENGNPEPYYMGRMYWAAMGTFIGLAFVFRASAYLLGWIRLRQRSSSRSHSTLSRVYTTCTSLGRSVTYPTPLILQRHPAFFSLPSVGRTLLALLYLGFILALCFYKQPLKTDADWENAGFRTGWLALAQLPVVILLASQRLNIIAFLTGSSSSVSLNFFHRWVARGVVLTASLHWLYMTRGPFNLDSILDDVNQLNSNGIGGWLVLAWLALLSSLRPLRHRFYEIFFANHVASAIVLFIVLLFHTTDYTRLKAHDYIFIALGLYIADVVVRCIIILFVNISLSTERPGLCRFTASVRVLPDLETIIIEIPTAAAGRGIRRYKWKPGQHVAISFPTVGPFTSHPFTVSSLPKDEKMLFVVRVKTGFTRTLLNKTLAASQEIQEDKTEQIEVAAAPGPPVVTATASFPVLVNLPHGGPTRNWNQFETVLAVVSGVGATFGFSVIRDALCQSRVSQVRMIWCVKRYADIGHFEEQLRAVLAEHTERVTNVQQDDEKHLNPAADRHPVPSNLSLHIDIFISDCATEPSTSTSVGSLSEFLNAHADIIHLVASKPTDIRGDIGRVLDQAAGETGVAVCGSASLGAQVKNIVAGLLSGGATNGCWVHSEQFQA</sequence>
<feature type="domain" description="FAD-binding FR-type" evidence="17">
    <location>
        <begin position="299"/>
        <end position="433"/>
    </location>
</feature>
<dbReference type="Pfam" id="PF01794">
    <property type="entry name" value="Ferric_reduct"/>
    <property type="match status" value="1"/>
</dbReference>
<keyword evidence="8" id="KW-0274">FAD</keyword>
<evidence type="ECO:0000256" key="9">
    <source>
        <dbReference type="ARBA" id="ARBA00022982"/>
    </source>
</evidence>
<comment type="catalytic activity">
    <reaction evidence="15">
        <text>2 a Fe(II)-siderophore + NADP(+) + H(+) = 2 a Fe(III)-siderophore + NADPH</text>
        <dbReference type="Rhea" id="RHEA:28795"/>
        <dbReference type="Rhea" id="RHEA-COMP:11342"/>
        <dbReference type="Rhea" id="RHEA-COMP:11344"/>
        <dbReference type="ChEBI" id="CHEBI:15378"/>
        <dbReference type="ChEBI" id="CHEBI:29033"/>
        <dbReference type="ChEBI" id="CHEBI:29034"/>
        <dbReference type="ChEBI" id="CHEBI:57783"/>
        <dbReference type="ChEBI" id="CHEBI:58349"/>
        <dbReference type="EC" id="1.16.1.9"/>
    </reaction>
</comment>
<reference evidence="18 19" key="1">
    <citation type="journal article" date="2016" name="Proc. Natl. Acad. Sci. U.S.A.">
        <title>Comparative genomics of biotechnologically important yeasts.</title>
        <authorList>
            <person name="Riley R."/>
            <person name="Haridas S."/>
            <person name="Wolfe K.H."/>
            <person name="Lopes M.R."/>
            <person name="Hittinger C.T."/>
            <person name="Goeker M."/>
            <person name="Salamov A.A."/>
            <person name="Wisecaver J.H."/>
            <person name="Long T.M."/>
            <person name="Calvey C.H."/>
            <person name="Aerts A.L."/>
            <person name="Barry K.W."/>
            <person name="Choi C."/>
            <person name="Clum A."/>
            <person name="Coughlan A.Y."/>
            <person name="Deshpande S."/>
            <person name="Douglass A.P."/>
            <person name="Hanson S.J."/>
            <person name="Klenk H.-P."/>
            <person name="LaButti K.M."/>
            <person name="Lapidus A."/>
            <person name="Lindquist E.A."/>
            <person name="Lipzen A.M."/>
            <person name="Meier-Kolthoff J.P."/>
            <person name="Ohm R.A."/>
            <person name="Otillar R.P."/>
            <person name="Pangilinan J.L."/>
            <person name="Peng Y."/>
            <person name="Rokas A."/>
            <person name="Rosa C.A."/>
            <person name="Scheuner C."/>
            <person name="Sibirny A.A."/>
            <person name="Slot J.C."/>
            <person name="Stielow J.B."/>
            <person name="Sun H."/>
            <person name="Kurtzman C.P."/>
            <person name="Blackwell M."/>
            <person name="Grigoriev I.V."/>
            <person name="Jeffries T.W."/>
        </authorList>
    </citation>
    <scope>NUCLEOTIDE SEQUENCE [LARGE SCALE GENOMIC DNA]</scope>
    <source>
        <strain evidence="18 19">NRRL Y-11557</strain>
    </source>
</reference>
<dbReference type="GO" id="GO:0015677">
    <property type="term" value="P:copper ion import"/>
    <property type="evidence" value="ECO:0007669"/>
    <property type="project" value="TreeGrafter"/>
</dbReference>
<evidence type="ECO:0000256" key="15">
    <source>
        <dbReference type="ARBA" id="ARBA00048483"/>
    </source>
</evidence>
<dbReference type="Gene3D" id="3.40.50.80">
    <property type="entry name" value="Nucleotide-binding domain of ferredoxin-NADP reductase (FNR) module"/>
    <property type="match status" value="1"/>
</dbReference>
<dbReference type="STRING" id="675824.A0A1E3Q6M1"/>
<evidence type="ECO:0000313" key="18">
    <source>
        <dbReference type="EMBL" id="ODQ73333.1"/>
    </source>
</evidence>
<feature type="transmembrane region" description="Helical" evidence="16">
    <location>
        <begin position="104"/>
        <end position="121"/>
    </location>
</feature>
<evidence type="ECO:0000256" key="16">
    <source>
        <dbReference type="SAM" id="Phobius"/>
    </source>
</evidence>
<keyword evidence="19" id="KW-1185">Reference proteome</keyword>
<dbReference type="InterPro" id="IPR051410">
    <property type="entry name" value="Ferric/Cupric_Reductase"/>
</dbReference>
<dbReference type="GO" id="GO:0006826">
    <property type="term" value="P:iron ion transport"/>
    <property type="evidence" value="ECO:0007669"/>
    <property type="project" value="UniProtKB-ARBA"/>
</dbReference>
<dbReference type="InterPro" id="IPR013130">
    <property type="entry name" value="Fe3_Rdtase_TM_dom"/>
</dbReference>
<evidence type="ECO:0000256" key="3">
    <source>
        <dbReference type="ARBA" id="ARBA00012668"/>
    </source>
</evidence>
<keyword evidence="12" id="KW-0406">Ion transport</keyword>
<dbReference type="PROSITE" id="PS51384">
    <property type="entry name" value="FAD_FR"/>
    <property type="match status" value="1"/>
</dbReference>
<dbReference type="InterPro" id="IPR017938">
    <property type="entry name" value="Riboflavin_synthase-like_b-brl"/>
</dbReference>
<dbReference type="CDD" id="cd06186">
    <property type="entry name" value="NOX_Duox_like_FAD_NADP"/>
    <property type="match status" value="1"/>
</dbReference>
<evidence type="ECO:0000256" key="8">
    <source>
        <dbReference type="ARBA" id="ARBA00022827"/>
    </source>
</evidence>
<keyword evidence="11" id="KW-0560">Oxidoreductase</keyword>
<evidence type="ECO:0000256" key="14">
    <source>
        <dbReference type="ARBA" id="ARBA00023180"/>
    </source>
</evidence>
<accession>A0A1E3Q6M1</accession>
<feature type="transmembrane region" description="Helical" evidence="16">
    <location>
        <begin position="172"/>
        <end position="191"/>
    </location>
</feature>
<dbReference type="GO" id="GO:0005886">
    <property type="term" value="C:plasma membrane"/>
    <property type="evidence" value="ECO:0007669"/>
    <property type="project" value="UniProtKB-SubCell"/>
</dbReference>
<dbReference type="OrthoDB" id="3944240at2759"/>
<feature type="transmembrane region" description="Helical" evidence="16">
    <location>
        <begin position="270"/>
        <end position="292"/>
    </location>
</feature>